<reference evidence="2 3" key="1">
    <citation type="submission" date="2023-06" db="EMBL/GenBank/DDBJ databases">
        <title>Roseiconus lacunae JC819 isolated from Gulf of Mannar region, Tamil Nadu.</title>
        <authorList>
            <person name="Pk S."/>
            <person name="Ch S."/>
            <person name="Ch V.R."/>
        </authorList>
    </citation>
    <scope>NUCLEOTIDE SEQUENCE [LARGE SCALE GENOMIC DNA]</scope>
    <source>
        <strain evidence="2 3">JC819</strain>
    </source>
</reference>
<dbReference type="EMBL" id="JASZZN010000019">
    <property type="protein sequence ID" value="MDM4018204.1"/>
    <property type="molecule type" value="Genomic_DNA"/>
</dbReference>
<feature type="compositionally biased region" description="Basic and acidic residues" evidence="1">
    <location>
        <begin position="77"/>
        <end position="94"/>
    </location>
</feature>
<protein>
    <submittedName>
        <fullName evidence="2">DUF5131 family protein</fullName>
    </submittedName>
</protein>
<name>A0ABT7PNX6_9BACT</name>
<evidence type="ECO:0000313" key="3">
    <source>
        <dbReference type="Proteomes" id="UP001239462"/>
    </source>
</evidence>
<dbReference type="InterPro" id="IPR011101">
    <property type="entry name" value="DUF5131"/>
</dbReference>
<dbReference type="Pfam" id="PF07505">
    <property type="entry name" value="DUF5131"/>
    <property type="match status" value="1"/>
</dbReference>
<evidence type="ECO:0000313" key="2">
    <source>
        <dbReference type="EMBL" id="MDM4018204.1"/>
    </source>
</evidence>
<feature type="region of interest" description="Disordered" evidence="1">
    <location>
        <begin position="73"/>
        <end position="94"/>
    </location>
</feature>
<dbReference type="RefSeq" id="WP_289165900.1">
    <property type="nucleotide sequence ID" value="NZ_JASZZN010000019.1"/>
</dbReference>
<keyword evidence="3" id="KW-1185">Reference proteome</keyword>
<sequence>MEKKMAESTRIQWCDSTVSPVQDCGGCQLWNVNARTFYSKELAEENERADTGFPGPFDRPALLSGRMKEAATWPDLSHADRDRPSSPDSAISHDAKPWLSGLPRHILISSTVDLLIEKGSSASNRDTFSDEMLFPFLKDEIIDVVQSELGSNHQWLWLTSNPQRLHEFAEYAIGQEPWPANLWVGTSVGCNAHLSRVDALCKFRGREVTKFVKAEPLLQEVSLLKYLKKLHWVIVGGDWSRNRRSKSFDCIWAETLIQECAQSSVPIFVEQLGSNPTHNGKTLKVSNIRGDDAKEWPKSVRVRQMPASRARFPQSKV</sequence>
<comment type="caution">
    <text evidence="2">The sequence shown here is derived from an EMBL/GenBank/DDBJ whole genome shotgun (WGS) entry which is preliminary data.</text>
</comment>
<accession>A0ABT7PNX6</accession>
<evidence type="ECO:0000256" key="1">
    <source>
        <dbReference type="SAM" id="MobiDB-lite"/>
    </source>
</evidence>
<organism evidence="2 3">
    <name type="scientific">Roseiconus lacunae</name>
    <dbReference type="NCBI Taxonomy" id="2605694"/>
    <lineage>
        <taxon>Bacteria</taxon>
        <taxon>Pseudomonadati</taxon>
        <taxon>Planctomycetota</taxon>
        <taxon>Planctomycetia</taxon>
        <taxon>Pirellulales</taxon>
        <taxon>Pirellulaceae</taxon>
        <taxon>Roseiconus</taxon>
    </lineage>
</organism>
<proteinExistence type="predicted"/>
<gene>
    <name evidence="2" type="ORF">QTN89_22330</name>
</gene>
<dbReference type="Proteomes" id="UP001239462">
    <property type="component" value="Unassembled WGS sequence"/>
</dbReference>